<evidence type="ECO:0000313" key="1">
    <source>
        <dbReference type="EMBL" id="MBW3470382.1"/>
    </source>
</evidence>
<sequence>MVRLKVLACITRPFPLSNFNSCMVRLKATGRISSDQPGALFQFLYGAIESVVLLCRCFSYPTTWPLAKNLH</sequence>
<dbReference type="AlphaFoldDB" id="A0A951MGM4"/>
<organism evidence="1 2">
    <name type="scientific">Arthrospiribacter ruber</name>
    <dbReference type="NCBI Taxonomy" id="2487934"/>
    <lineage>
        <taxon>Bacteria</taxon>
        <taxon>Pseudomonadati</taxon>
        <taxon>Bacteroidota</taxon>
        <taxon>Cytophagia</taxon>
        <taxon>Cytophagales</taxon>
        <taxon>Cyclobacteriaceae</taxon>
        <taxon>Arthrospiribacter</taxon>
    </lineage>
</organism>
<gene>
    <name evidence="1" type="ORF">EGN73_21610</name>
</gene>
<keyword evidence="2" id="KW-1185">Reference proteome</keyword>
<proteinExistence type="predicted"/>
<dbReference type="RefSeq" id="WP_219294139.1">
    <property type="nucleotide sequence ID" value="NZ_RPHB01000014.1"/>
</dbReference>
<evidence type="ECO:0000313" key="2">
    <source>
        <dbReference type="Proteomes" id="UP000727490"/>
    </source>
</evidence>
<reference evidence="1 2" key="1">
    <citation type="journal article" date="2020" name="Syst. Appl. Microbiol.">
        <title>Arthrospiribacter ruber gen. nov., sp. nov., a novel bacterium isolated from Arthrospira cultures.</title>
        <authorList>
            <person name="Waleron M."/>
            <person name="Misztak A."/>
            <person name="Waleron M.M."/>
            <person name="Furmaniak M."/>
            <person name="Mrozik A."/>
            <person name="Waleron K."/>
        </authorList>
    </citation>
    <scope>NUCLEOTIDE SEQUENCE [LARGE SCALE GENOMIC DNA]</scope>
    <source>
        <strain evidence="1 2">DPMB0001</strain>
    </source>
</reference>
<name>A0A951MGM4_9BACT</name>
<protein>
    <submittedName>
        <fullName evidence="1">Uncharacterized protein</fullName>
    </submittedName>
</protein>
<accession>A0A951MGM4</accession>
<dbReference type="EMBL" id="RPHB01000014">
    <property type="protein sequence ID" value="MBW3470382.1"/>
    <property type="molecule type" value="Genomic_DNA"/>
</dbReference>
<comment type="caution">
    <text evidence="1">The sequence shown here is derived from an EMBL/GenBank/DDBJ whole genome shotgun (WGS) entry which is preliminary data.</text>
</comment>
<dbReference type="Proteomes" id="UP000727490">
    <property type="component" value="Unassembled WGS sequence"/>
</dbReference>